<dbReference type="Proteomes" id="UP000316925">
    <property type="component" value="Unassembled WGS sequence"/>
</dbReference>
<protein>
    <submittedName>
        <fullName evidence="5">Type II secretion system protein GspE</fullName>
    </submittedName>
</protein>
<comment type="caution">
    <text evidence="5">The sequence shown here is derived from an EMBL/GenBank/DDBJ whole genome shotgun (WGS) entry which is preliminary data.</text>
</comment>
<feature type="domain" description="Bacterial type II secretion system protein E" evidence="4">
    <location>
        <begin position="390"/>
        <end position="404"/>
    </location>
</feature>
<dbReference type="InterPro" id="IPR001482">
    <property type="entry name" value="T2SS/T4SS_dom"/>
</dbReference>
<dbReference type="SUPFAM" id="SSF160246">
    <property type="entry name" value="EspE N-terminal domain-like"/>
    <property type="match status" value="1"/>
</dbReference>
<proteinExistence type="inferred from homology"/>
<sequence length="573" mass="64037">MARISRLSLTDVLLKEGFITEEDLKKAEQHQRDNGGLLSYILVKLGLVTEEQIVVGLAEQLGIPHMKITHYKLDPEVVELLPERIIRKDKVIPLSQSGNTLTVATADPLNVLVIDDLKAMTGCNIQTIVATPSEIEQVVGDYYSTRATMNLDQLIAQSEKETETAVEVVTDEQSVDLDQLIREAEEAPIIRIANLILSRAIRERASDIHLEPLEKKVAIRYRIDGTLYPIITLPKRVQDAVVSRIKILSEMDIAEHRLPQDGRFRVRAHNRDVDFRVSTIPTRFGEKVVLRLLDKAQLTGLTIDKLGLEENVLEKYQKAIKQPYGMIVLTGPTSCGKSTSLYAAIRAINSPDKNILTIEDPVEYEAEGINQVQIYEKIGLTFAQALRSFLRQDPDIIMLGEMRDLETADIGIKAALTGHLLFTTLHTNDAAGAIVRLVNMGVEPFLISGALTFVGAQRLMRKVCKNCADSYHPSKRLLQQLEIEDQVDNNLVLYKAKGCRICNNTGYRERMAVMEALEIDDDIKELILRKVPELKIKKTAISNGMIPLRKNALAKVIRGDTTLEELARVAGTT</sequence>
<dbReference type="GO" id="GO:0005524">
    <property type="term" value="F:ATP binding"/>
    <property type="evidence" value="ECO:0007669"/>
    <property type="project" value="UniProtKB-KW"/>
</dbReference>
<accession>A0A523YR25</accession>
<evidence type="ECO:0000313" key="5">
    <source>
        <dbReference type="EMBL" id="TET93951.1"/>
    </source>
</evidence>
<dbReference type="Gene3D" id="3.30.450.90">
    <property type="match status" value="1"/>
</dbReference>
<gene>
    <name evidence="5" type="ORF">E3J33_00945</name>
</gene>
<evidence type="ECO:0000256" key="3">
    <source>
        <dbReference type="ARBA" id="ARBA00022840"/>
    </source>
</evidence>
<evidence type="ECO:0000256" key="2">
    <source>
        <dbReference type="ARBA" id="ARBA00022741"/>
    </source>
</evidence>
<dbReference type="Gene3D" id="3.40.50.300">
    <property type="entry name" value="P-loop containing nucleotide triphosphate hydrolases"/>
    <property type="match status" value="1"/>
</dbReference>
<dbReference type="FunFam" id="3.30.300.160:FF:000002">
    <property type="entry name" value="Type II secretion system protein E"/>
    <property type="match status" value="1"/>
</dbReference>
<dbReference type="AlphaFoldDB" id="A0A523YR25"/>
<dbReference type="Gene3D" id="3.30.300.160">
    <property type="entry name" value="Type II secretion system, protein E, N-terminal domain"/>
    <property type="match status" value="1"/>
</dbReference>
<dbReference type="Gene3D" id="1.10.40.70">
    <property type="match status" value="1"/>
</dbReference>
<reference evidence="5 6" key="1">
    <citation type="submission" date="2019-03" db="EMBL/GenBank/DDBJ databases">
        <title>Metabolic potential of uncultured bacteria and archaea associated with petroleum seepage in deep-sea sediments.</title>
        <authorList>
            <person name="Dong X."/>
            <person name="Hubert C."/>
        </authorList>
    </citation>
    <scope>NUCLEOTIDE SEQUENCE [LARGE SCALE GENOMIC DNA]</scope>
    <source>
        <strain evidence="5">E29_bin28</strain>
    </source>
</reference>
<evidence type="ECO:0000256" key="1">
    <source>
        <dbReference type="ARBA" id="ARBA00006611"/>
    </source>
</evidence>
<dbReference type="PANTHER" id="PTHR30258">
    <property type="entry name" value="TYPE II SECRETION SYSTEM PROTEIN GSPE-RELATED"/>
    <property type="match status" value="1"/>
</dbReference>
<dbReference type="PANTHER" id="PTHR30258:SF1">
    <property type="entry name" value="PROTEIN TRANSPORT PROTEIN HOFB HOMOLOG"/>
    <property type="match status" value="1"/>
</dbReference>
<dbReference type="SUPFAM" id="SSF52540">
    <property type="entry name" value="P-loop containing nucleoside triphosphate hydrolases"/>
    <property type="match status" value="1"/>
</dbReference>
<name>A0A523YR25_UNCAE</name>
<dbReference type="Pfam" id="PF05157">
    <property type="entry name" value="MshEN"/>
    <property type="match status" value="1"/>
</dbReference>
<dbReference type="SMART" id="SM00382">
    <property type="entry name" value="AAA"/>
    <property type="match status" value="1"/>
</dbReference>
<dbReference type="InterPro" id="IPR037257">
    <property type="entry name" value="T2SS_E_N_sf"/>
</dbReference>
<organism evidence="5 6">
    <name type="scientific">Aerophobetes bacterium</name>
    <dbReference type="NCBI Taxonomy" id="2030807"/>
    <lineage>
        <taxon>Bacteria</taxon>
        <taxon>Candidatus Aerophobota</taxon>
    </lineage>
</organism>
<dbReference type="CDD" id="cd01129">
    <property type="entry name" value="PulE-GspE-like"/>
    <property type="match status" value="1"/>
</dbReference>
<keyword evidence="2" id="KW-0547">Nucleotide-binding</keyword>
<evidence type="ECO:0000313" key="6">
    <source>
        <dbReference type="Proteomes" id="UP000316925"/>
    </source>
</evidence>
<keyword evidence="3" id="KW-0067">ATP-binding</keyword>
<dbReference type="FunFam" id="3.30.450.90:FF:000001">
    <property type="entry name" value="Type II secretion system ATPase GspE"/>
    <property type="match status" value="1"/>
</dbReference>
<dbReference type="GO" id="GO:0016887">
    <property type="term" value="F:ATP hydrolysis activity"/>
    <property type="evidence" value="ECO:0007669"/>
    <property type="project" value="TreeGrafter"/>
</dbReference>
<dbReference type="Pfam" id="PF00437">
    <property type="entry name" value="T2SSE"/>
    <property type="match status" value="1"/>
</dbReference>
<dbReference type="EMBL" id="SOIJ01000050">
    <property type="protein sequence ID" value="TET93951.1"/>
    <property type="molecule type" value="Genomic_DNA"/>
</dbReference>
<dbReference type="InterPro" id="IPR007831">
    <property type="entry name" value="T2SS_GspE_N"/>
</dbReference>
<comment type="similarity">
    <text evidence="1">Belongs to the GSP E family.</text>
</comment>
<dbReference type="FunFam" id="3.40.50.300:FF:000398">
    <property type="entry name" value="Type IV pilus assembly ATPase PilB"/>
    <property type="match status" value="1"/>
</dbReference>
<dbReference type="InterPro" id="IPR003593">
    <property type="entry name" value="AAA+_ATPase"/>
</dbReference>
<dbReference type="InterPro" id="IPR027417">
    <property type="entry name" value="P-loop_NTPase"/>
</dbReference>
<dbReference type="PROSITE" id="PS00662">
    <property type="entry name" value="T2SP_E"/>
    <property type="match status" value="1"/>
</dbReference>
<dbReference type="GO" id="GO:0005886">
    <property type="term" value="C:plasma membrane"/>
    <property type="evidence" value="ECO:0007669"/>
    <property type="project" value="TreeGrafter"/>
</dbReference>
<evidence type="ECO:0000259" key="4">
    <source>
        <dbReference type="PROSITE" id="PS00662"/>
    </source>
</evidence>